<organism evidence="2 3">
    <name type="scientific">Larinioides sclopetarius</name>
    <dbReference type="NCBI Taxonomy" id="280406"/>
    <lineage>
        <taxon>Eukaryota</taxon>
        <taxon>Metazoa</taxon>
        <taxon>Ecdysozoa</taxon>
        <taxon>Arthropoda</taxon>
        <taxon>Chelicerata</taxon>
        <taxon>Arachnida</taxon>
        <taxon>Araneae</taxon>
        <taxon>Araneomorphae</taxon>
        <taxon>Entelegynae</taxon>
        <taxon>Araneoidea</taxon>
        <taxon>Araneidae</taxon>
        <taxon>Larinioides</taxon>
    </lineage>
</organism>
<name>A0AAV1ZSL1_9ARAC</name>
<reference evidence="2 3" key="1">
    <citation type="submission" date="2024-04" db="EMBL/GenBank/DDBJ databases">
        <authorList>
            <person name="Rising A."/>
            <person name="Reimegard J."/>
            <person name="Sonavane S."/>
            <person name="Akerstrom W."/>
            <person name="Nylinder S."/>
            <person name="Hedman E."/>
            <person name="Kallberg Y."/>
        </authorList>
    </citation>
    <scope>NUCLEOTIDE SEQUENCE [LARGE SCALE GENOMIC DNA]</scope>
</reference>
<comment type="caution">
    <text evidence="2">The sequence shown here is derived from an EMBL/GenBank/DDBJ whole genome shotgun (WGS) entry which is preliminary data.</text>
</comment>
<protein>
    <submittedName>
        <fullName evidence="2">Uncharacterized protein</fullName>
    </submittedName>
</protein>
<dbReference type="Proteomes" id="UP001497382">
    <property type="component" value="Unassembled WGS sequence"/>
</dbReference>
<feature type="region of interest" description="Disordered" evidence="1">
    <location>
        <begin position="1"/>
        <end position="55"/>
    </location>
</feature>
<dbReference type="AlphaFoldDB" id="A0AAV1ZSL1"/>
<proteinExistence type="predicted"/>
<keyword evidence="3" id="KW-1185">Reference proteome</keyword>
<feature type="region of interest" description="Disordered" evidence="1">
    <location>
        <begin position="73"/>
        <end position="108"/>
    </location>
</feature>
<evidence type="ECO:0000313" key="3">
    <source>
        <dbReference type="Proteomes" id="UP001497382"/>
    </source>
</evidence>
<gene>
    <name evidence="2" type="ORF">LARSCL_LOCUS7736</name>
</gene>
<dbReference type="EMBL" id="CAXIEN010000080">
    <property type="protein sequence ID" value="CAL1274839.1"/>
    <property type="molecule type" value="Genomic_DNA"/>
</dbReference>
<evidence type="ECO:0000313" key="2">
    <source>
        <dbReference type="EMBL" id="CAL1274839.1"/>
    </source>
</evidence>
<sequence>MLEKMGCGASKSANARNDSNIDEVEAVTTSVTQIRDMAPAEVADTGAHPPRRDDPIRRNVYYQAATTLTLPGVVPESNFDADANRLSSSSRRGESLIKMHPPKKPQRLEDSDILKIKPIEPDVQITNTQDVNYFSSHCV</sequence>
<evidence type="ECO:0000256" key="1">
    <source>
        <dbReference type="SAM" id="MobiDB-lite"/>
    </source>
</evidence>
<accession>A0AAV1ZSL1</accession>